<dbReference type="Proteomes" id="UP000005289">
    <property type="component" value="Chromosome"/>
</dbReference>
<keyword evidence="3" id="KW-1185">Reference proteome</keyword>
<dbReference type="InterPro" id="IPR044992">
    <property type="entry name" value="ChyE-like"/>
</dbReference>
<dbReference type="KEGG" id="tti:THITH_04175"/>
<evidence type="ECO:0000259" key="1">
    <source>
        <dbReference type="Pfam" id="PF00117"/>
    </source>
</evidence>
<proteinExistence type="predicted"/>
<evidence type="ECO:0000313" key="2">
    <source>
        <dbReference type="EMBL" id="AHE97593.1"/>
    </source>
</evidence>
<organism evidence="2 3">
    <name type="scientific">Thioalkalivibrio paradoxus ARh 1</name>
    <dbReference type="NCBI Taxonomy" id="713585"/>
    <lineage>
        <taxon>Bacteria</taxon>
        <taxon>Pseudomonadati</taxon>
        <taxon>Pseudomonadota</taxon>
        <taxon>Gammaproteobacteria</taxon>
        <taxon>Chromatiales</taxon>
        <taxon>Ectothiorhodospiraceae</taxon>
        <taxon>Thioalkalivibrio</taxon>
    </lineage>
</organism>
<dbReference type="Gene3D" id="3.40.50.880">
    <property type="match status" value="1"/>
</dbReference>
<feature type="domain" description="Glutamine amidotransferase" evidence="1">
    <location>
        <begin position="52"/>
        <end position="186"/>
    </location>
</feature>
<name>W0DKR0_9GAMM</name>
<dbReference type="HOGENOM" id="CLU_054974_4_1_6"/>
<protein>
    <submittedName>
        <fullName evidence="2">Glutamine amidotransferase</fullName>
    </submittedName>
</protein>
<dbReference type="Pfam" id="PF00117">
    <property type="entry name" value="GATase"/>
    <property type="match status" value="1"/>
</dbReference>
<dbReference type="GO" id="GO:0016740">
    <property type="term" value="F:transferase activity"/>
    <property type="evidence" value="ECO:0007669"/>
    <property type="project" value="UniProtKB-KW"/>
</dbReference>
<dbReference type="GO" id="GO:0005829">
    <property type="term" value="C:cytosol"/>
    <property type="evidence" value="ECO:0007669"/>
    <property type="project" value="TreeGrafter"/>
</dbReference>
<reference evidence="2 3" key="1">
    <citation type="submission" date="2013-12" db="EMBL/GenBank/DDBJ databases">
        <authorList>
            <consortium name="DOE Joint Genome Institute"/>
            <person name="Muyzer G."/>
            <person name="Huntemann M."/>
            <person name="Han J."/>
            <person name="Chen A."/>
            <person name="Kyrpides N."/>
            <person name="Mavromatis K."/>
            <person name="Markowitz V."/>
            <person name="Palaniappan K."/>
            <person name="Ivanova N."/>
            <person name="Schaumberg A."/>
            <person name="Pati A."/>
            <person name="Liolios K."/>
            <person name="Nordberg H.P."/>
            <person name="Cantor M.N."/>
            <person name="Hua S.X."/>
            <person name="Woyke T."/>
        </authorList>
    </citation>
    <scope>NUCLEOTIDE SEQUENCE [LARGE SCALE GENOMIC DNA]</scope>
    <source>
        <strain evidence="2 3">ARh 1</strain>
    </source>
</reference>
<accession>W0DKR0</accession>
<dbReference type="NCBIfam" id="NF006562">
    <property type="entry name" value="PRK09065.1"/>
    <property type="match status" value="1"/>
</dbReference>
<keyword evidence="2" id="KW-0315">Glutamine amidotransferase</keyword>
<dbReference type="InterPro" id="IPR017926">
    <property type="entry name" value="GATASE"/>
</dbReference>
<evidence type="ECO:0000313" key="3">
    <source>
        <dbReference type="Proteomes" id="UP000005289"/>
    </source>
</evidence>
<dbReference type="InterPro" id="IPR029062">
    <property type="entry name" value="Class_I_gatase-like"/>
</dbReference>
<dbReference type="STRING" id="713585.THITH_04175"/>
<keyword evidence="2" id="KW-0808">Transferase</keyword>
<dbReference type="CDD" id="cd01741">
    <property type="entry name" value="GATase1_1"/>
    <property type="match status" value="1"/>
</dbReference>
<sequence>MVILKTGRKIPCLDGVPGDYEDWIASGMGWAPGQVCVVDAAAAAAFPEPGDAAGIVVTGSGAMVTEQTDWIRRSAAWLADAVSQEVPVLGICFGHQLLAHALGGEVHYNPAGVEVGTVEVTLSAAAAADPLFSALPERLPAQLSHRQSVRSLPAGARALGRSAMEPHQGFAYGRTAWGVQFHPEFDDRIIACFVGYYREILAEQGRSAGELQAAVRPAPESQRVLHRFAELVLEAGR</sequence>
<dbReference type="PROSITE" id="PS51273">
    <property type="entry name" value="GATASE_TYPE_1"/>
    <property type="match status" value="1"/>
</dbReference>
<gene>
    <name evidence="2" type="ORF">THITH_04175</name>
</gene>
<dbReference type="AlphaFoldDB" id="W0DKR0"/>
<dbReference type="EMBL" id="CP007029">
    <property type="protein sequence ID" value="AHE97593.1"/>
    <property type="molecule type" value="Genomic_DNA"/>
</dbReference>
<dbReference type="PANTHER" id="PTHR42695">
    <property type="entry name" value="GLUTAMINE AMIDOTRANSFERASE YLR126C-RELATED"/>
    <property type="match status" value="1"/>
</dbReference>
<dbReference type="SUPFAM" id="SSF52317">
    <property type="entry name" value="Class I glutamine amidotransferase-like"/>
    <property type="match status" value="1"/>
</dbReference>
<dbReference type="PANTHER" id="PTHR42695:SF5">
    <property type="entry name" value="GLUTAMINE AMIDOTRANSFERASE YLR126C-RELATED"/>
    <property type="match status" value="1"/>
</dbReference>